<dbReference type="Proteomes" id="UP001595867">
    <property type="component" value="Unassembled WGS sequence"/>
</dbReference>
<reference evidence="2" key="1">
    <citation type="journal article" date="2019" name="Int. J. Syst. Evol. Microbiol.">
        <title>The Global Catalogue of Microorganisms (GCM) 10K type strain sequencing project: providing services to taxonomists for standard genome sequencing and annotation.</title>
        <authorList>
            <consortium name="The Broad Institute Genomics Platform"/>
            <consortium name="The Broad Institute Genome Sequencing Center for Infectious Disease"/>
            <person name="Wu L."/>
            <person name="Ma J."/>
        </authorList>
    </citation>
    <scope>NUCLEOTIDE SEQUENCE [LARGE SCALE GENOMIC DNA]</scope>
    <source>
        <strain evidence="2">TBRC 5832</strain>
    </source>
</reference>
<gene>
    <name evidence="1" type="ORF">ACFO0C_06740</name>
</gene>
<keyword evidence="2" id="KW-1185">Reference proteome</keyword>
<dbReference type="InterPro" id="IPR013783">
    <property type="entry name" value="Ig-like_fold"/>
</dbReference>
<dbReference type="EMBL" id="JBHSBL010000006">
    <property type="protein sequence ID" value="MFC4064620.1"/>
    <property type="molecule type" value="Genomic_DNA"/>
</dbReference>
<name>A0ABV8IS58_9ACTN</name>
<dbReference type="Gene3D" id="2.60.40.10">
    <property type="entry name" value="Immunoglobulins"/>
    <property type="match status" value="3"/>
</dbReference>
<sequence length="459" mass="48685">MPAPASAGEVTAAAAPTIPYVWPYPGSYVRTGVDVTIEVRVAADVDHVVVYDGKTGERLTELTGAPRATWRYVWTASAGSVSPDLEPVSTTGVVGARVRTGYGFDDVPPVVDSLFFQFPGGGGSQVTDRVGPSGTLSYGIQENTWATVDIWSIDGVVIPEMQEGDWSYPPRAEPYLLRIQVMDGAGNWGERTFSLRVDATAPTVTSVVPANGTRVRGSLVHSSLVASDESGINRAHLVGAYEDVTAPYAASVPAGADGPRVLTWRVWDMLGNITTVERTVTVDNTGPVVTWVGPANGALIRGARISSGVTAADPAGVLKAQLSGAVADTSAPYSSTIAAGKDGVRTLTWTVWDRLGNTTVLRRSVTVDNTKAKVAFVKAPKNKAKVKGTVKVTASASDRNGVTRVQLLINGKVVATDLKAAYQFSINTRRYGKKIKIQLRAYDKAGNVTTTSARTWYRN</sequence>
<evidence type="ECO:0000313" key="2">
    <source>
        <dbReference type="Proteomes" id="UP001595867"/>
    </source>
</evidence>
<dbReference type="RefSeq" id="WP_378065666.1">
    <property type="nucleotide sequence ID" value="NZ_JBHSBL010000006.1"/>
</dbReference>
<dbReference type="Pfam" id="PF17957">
    <property type="entry name" value="Big_7"/>
    <property type="match status" value="1"/>
</dbReference>
<proteinExistence type="predicted"/>
<evidence type="ECO:0000313" key="1">
    <source>
        <dbReference type="EMBL" id="MFC4064620.1"/>
    </source>
</evidence>
<comment type="caution">
    <text evidence="1">The sequence shown here is derived from an EMBL/GenBank/DDBJ whole genome shotgun (WGS) entry which is preliminary data.</text>
</comment>
<protein>
    <submittedName>
        <fullName evidence="1">Ig-like domain-containing protein</fullName>
    </submittedName>
</protein>
<accession>A0ABV8IS58</accession>
<organism evidence="1 2">
    <name type="scientific">Actinoplanes subglobosus</name>
    <dbReference type="NCBI Taxonomy" id="1547892"/>
    <lineage>
        <taxon>Bacteria</taxon>
        <taxon>Bacillati</taxon>
        <taxon>Actinomycetota</taxon>
        <taxon>Actinomycetes</taxon>
        <taxon>Micromonosporales</taxon>
        <taxon>Micromonosporaceae</taxon>
        <taxon>Actinoplanes</taxon>
    </lineage>
</organism>